<dbReference type="AlphaFoldDB" id="A0A090MTA1"/>
<dbReference type="Proteomes" id="UP000035762">
    <property type="component" value="Unassembled WGS sequence"/>
</dbReference>
<dbReference type="STRING" id="1035.BN961_04025"/>
<evidence type="ECO:0000313" key="1">
    <source>
        <dbReference type="EMBL" id="CEG10585.1"/>
    </source>
</evidence>
<sequence>MKAYLVAVNLLVHAHHNPESAIADALEGIVTPDMRKNAGADSALVDWAIAGDDIASSIAVVPLQDDYVPDESPFPLWPFGAAR</sequence>
<dbReference type="EMBL" id="CCAZ020000003">
    <property type="protein sequence ID" value="CEG10585.1"/>
    <property type="molecule type" value="Genomic_DNA"/>
</dbReference>
<reference evidence="1 2" key="1">
    <citation type="journal article" date="2014" name="Genome Announc.">
        <title>Genome Sequence of Afipia felis Strain 76713, Isolated in Hospital Water Using an Amoeba Co-Culture Procedure.</title>
        <authorList>
            <person name="Benamar S."/>
            <person name="La Scola B."/>
            <person name="Croce O."/>
        </authorList>
    </citation>
    <scope>NUCLEOTIDE SEQUENCE [LARGE SCALE GENOMIC DNA]</scope>
    <source>
        <strain evidence="1 2">76713</strain>
    </source>
</reference>
<keyword evidence="2" id="KW-1185">Reference proteome</keyword>
<name>A0A090MTA1_AFIFE</name>
<comment type="caution">
    <text evidence="1">The sequence shown here is derived from an EMBL/GenBank/DDBJ whole genome shotgun (WGS) entry which is preliminary data.</text>
</comment>
<accession>A0A090MTA1</accession>
<organism evidence="1 2">
    <name type="scientific">Afipia felis</name>
    <name type="common">Cat scratch disease bacillus</name>
    <dbReference type="NCBI Taxonomy" id="1035"/>
    <lineage>
        <taxon>Bacteria</taxon>
        <taxon>Pseudomonadati</taxon>
        <taxon>Pseudomonadota</taxon>
        <taxon>Alphaproteobacteria</taxon>
        <taxon>Hyphomicrobiales</taxon>
        <taxon>Nitrobacteraceae</taxon>
        <taxon>Afipia</taxon>
    </lineage>
</organism>
<dbReference type="RefSeq" id="WP_048758163.1">
    <property type="nucleotide sequence ID" value="NZ_CCAZ020000003.1"/>
</dbReference>
<proteinExistence type="predicted"/>
<gene>
    <name evidence="1" type="ORF">BN961_04025</name>
</gene>
<dbReference type="OrthoDB" id="8265439at2"/>
<evidence type="ECO:0000313" key="2">
    <source>
        <dbReference type="Proteomes" id="UP000035762"/>
    </source>
</evidence>
<protein>
    <submittedName>
        <fullName evidence="1">Uncharacterized protein</fullName>
    </submittedName>
</protein>